<protein>
    <recommendedName>
        <fullName evidence="1">Calcineurin-like phosphoesterase domain-containing protein</fullName>
    </recommendedName>
</protein>
<dbReference type="Proteomes" id="UP000184423">
    <property type="component" value="Unassembled WGS sequence"/>
</dbReference>
<dbReference type="InterPro" id="IPR004843">
    <property type="entry name" value="Calcineurin-like_PHP"/>
</dbReference>
<proteinExistence type="predicted"/>
<dbReference type="GO" id="GO:0016787">
    <property type="term" value="F:hydrolase activity"/>
    <property type="evidence" value="ECO:0007669"/>
    <property type="project" value="InterPro"/>
</dbReference>
<dbReference type="PANTHER" id="PTHR31302:SF22">
    <property type="entry name" value="PHOSPHOESTERASE"/>
    <property type="match status" value="1"/>
</dbReference>
<reference evidence="3" key="1">
    <citation type="submission" date="2016-11" db="EMBL/GenBank/DDBJ databases">
        <authorList>
            <person name="Varghese N."/>
            <person name="Submissions S."/>
        </authorList>
    </citation>
    <scope>NUCLEOTIDE SEQUENCE [LARGE SCALE GENOMIC DNA]</scope>
    <source>
        <strain evidence="3">DSM 10124</strain>
    </source>
</reference>
<evidence type="ECO:0000313" key="2">
    <source>
        <dbReference type="EMBL" id="SHE64400.1"/>
    </source>
</evidence>
<dbReference type="PANTHER" id="PTHR31302">
    <property type="entry name" value="TRANSMEMBRANE PROTEIN WITH METALLOPHOSPHOESTERASE DOMAIN-RELATED"/>
    <property type="match status" value="1"/>
</dbReference>
<gene>
    <name evidence="2" type="ORF">SAMN02746091_00820</name>
</gene>
<dbReference type="RefSeq" id="WP_073248028.1">
    <property type="nucleotide sequence ID" value="NZ_FQVG01000010.1"/>
</dbReference>
<sequence length="227" mass="26814">MALYAISDLHLSLSTDKPMDVFGELWREHHLKIKENWQQNINEDDVVLIAGDISWAMKLEEAYKDLEFIHSLNGKKVFIKGNHDYWWTSITKINSLFEDMYFIQNTHFPYNEYAICGTRGWINLENTDDEHDIKVHKRELLRLKMSLDSAKKAGYEKFIVMMHYPPVTKIAVNQEFVDVLKEYRVEKVVYGHIHYDARYICENGIIDGIEYICTSCDIIDFNPIRIL</sequence>
<dbReference type="InterPro" id="IPR029052">
    <property type="entry name" value="Metallo-depent_PP-like"/>
</dbReference>
<dbReference type="AlphaFoldDB" id="A0A1M4V657"/>
<dbReference type="Pfam" id="PF00149">
    <property type="entry name" value="Metallophos"/>
    <property type="match status" value="1"/>
</dbReference>
<dbReference type="EMBL" id="FQVG01000010">
    <property type="protein sequence ID" value="SHE64400.1"/>
    <property type="molecule type" value="Genomic_DNA"/>
</dbReference>
<organism evidence="2 3">
    <name type="scientific">Caloramator proteoclasticus DSM 10124</name>
    <dbReference type="NCBI Taxonomy" id="1121262"/>
    <lineage>
        <taxon>Bacteria</taxon>
        <taxon>Bacillati</taxon>
        <taxon>Bacillota</taxon>
        <taxon>Clostridia</taxon>
        <taxon>Eubacteriales</taxon>
        <taxon>Clostridiaceae</taxon>
        <taxon>Caloramator</taxon>
    </lineage>
</organism>
<accession>A0A1M4V657</accession>
<evidence type="ECO:0000259" key="1">
    <source>
        <dbReference type="Pfam" id="PF00149"/>
    </source>
</evidence>
<feature type="domain" description="Calcineurin-like phosphoesterase" evidence="1">
    <location>
        <begin position="3"/>
        <end position="195"/>
    </location>
</feature>
<evidence type="ECO:0000313" key="3">
    <source>
        <dbReference type="Proteomes" id="UP000184423"/>
    </source>
</evidence>
<dbReference type="Gene3D" id="3.60.21.10">
    <property type="match status" value="1"/>
</dbReference>
<dbReference type="SUPFAM" id="SSF56300">
    <property type="entry name" value="Metallo-dependent phosphatases"/>
    <property type="match status" value="1"/>
</dbReference>
<keyword evidence="3" id="KW-1185">Reference proteome</keyword>
<name>A0A1M4V657_9CLOT</name>
<dbReference type="InterPro" id="IPR014578">
    <property type="entry name" value="Pesterase_CT488"/>
</dbReference>
<dbReference type="PIRSF" id="PIRSF033094">
    <property type="entry name" value="Pesterase_CT488"/>
    <property type="match status" value="1"/>
</dbReference>
<dbReference type="InterPro" id="IPR051158">
    <property type="entry name" value="Metallophosphoesterase_sf"/>
</dbReference>